<proteinExistence type="predicted"/>
<organism evidence="1">
    <name type="scientific">uncultured Chloroflexota bacterium</name>
    <dbReference type="NCBI Taxonomy" id="166587"/>
    <lineage>
        <taxon>Bacteria</taxon>
        <taxon>Bacillati</taxon>
        <taxon>Chloroflexota</taxon>
        <taxon>environmental samples</taxon>
    </lineage>
</organism>
<dbReference type="AlphaFoldDB" id="A0A6J4HVV9"/>
<reference evidence="1" key="1">
    <citation type="submission" date="2020-02" db="EMBL/GenBank/DDBJ databases">
        <authorList>
            <person name="Meier V. D."/>
        </authorList>
    </citation>
    <scope>NUCLEOTIDE SEQUENCE</scope>
    <source>
        <strain evidence="1">AVDCRST_MAG77</strain>
    </source>
</reference>
<feature type="non-terminal residue" evidence="1">
    <location>
        <position position="23"/>
    </location>
</feature>
<evidence type="ECO:0000313" key="1">
    <source>
        <dbReference type="EMBL" id="CAA9233375.1"/>
    </source>
</evidence>
<dbReference type="EMBL" id="CADCTC010000073">
    <property type="protein sequence ID" value="CAA9233375.1"/>
    <property type="molecule type" value="Genomic_DNA"/>
</dbReference>
<accession>A0A6J4HVV9</accession>
<protein>
    <submittedName>
        <fullName evidence="1">Uncharacterized protein</fullName>
    </submittedName>
</protein>
<sequence length="23" mass="2783">CAWCSYTVRPVWASSRWPTSWPR</sequence>
<gene>
    <name evidence="1" type="ORF">AVDCRST_MAG77-1125</name>
</gene>
<feature type="non-terminal residue" evidence="1">
    <location>
        <position position="1"/>
    </location>
</feature>
<name>A0A6J4HVV9_9CHLR</name>